<dbReference type="GO" id="GO:0009451">
    <property type="term" value="P:RNA modification"/>
    <property type="evidence" value="ECO:0000318"/>
    <property type="project" value="GO_Central"/>
</dbReference>
<feature type="repeat" description="PPR" evidence="4">
    <location>
        <begin position="127"/>
        <end position="161"/>
    </location>
</feature>
<evidence type="ECO:0000313" key="6">
    <source>
        <dbReference type="EMBL" id="KMZ68725.1"/>
    </source>
</evidence>
<dbReference type="InterPro" id="IPR002885">
    <property type="entry name" value="PPR_rpt"/>
</dbReference>
<dbReference type="OrthoDB" id="1877836at2759"/>
<feature type="repeat" description="PPR" evidence="4">
    <location>
        <begin position="228"/>
        <end position="262"/>
    </location>
</feature>
<evidence type="ECO:0000256" key="1">
    <source>
        <dbReference type="ARBA" id="ARBA00006643"/>
    </source>
</evidence>
<dbReference type="InterPro" id="IPR046960">
    <property type="entry name" value="PPR_At4g14850-like_plant"/>
</dbReference>
<dbReference type="GO" id="GO:0008270">
    <property type="term" value="F:zinc ion binding"/>
    <property type="evidence" value="ECO:0007669"/>
    <property type="project" value="InterPro"/>
</dbReference>
<proteinExistence type="inferred from homology"/>
<sequence length="636" mass="72214">MRFYRRLFNKGSKELLSTFTEITAYQCRTQRNFRSLVRKRFIESGLTNSRNFMMDGQHDIKMEKILHRLQICARESLLLEGMACHGFVIQAGLQSDTLTSNILINMYSKCSFIIAARGVCDRMYARSMVSWNTIISAYTRNGNHKMALELFVLMLRERTSFSEFTMSSVLCACSAKLSVDECKQLHAMALKFAMDSNVFVGTSMLDVYAKCNMIKEAFSVFSSMSEKSSVTWSSMIAGFVQNSLYEEALALLHKAQRLDLERTQFTLSSALTACAGLAVSIEGTQLHAVLVRSGIDAYIFVITSLIDVYSRCGCIEEAYVIFQHFEDKNIVVWNAMIAGFSRYSRTNEALMLFENMKQNGMNPNEVTYISVLSACSHFGLVEKALDVFDSLMNDNILQPNVIHYSCMVDVLGRAGLINEAWDLICQMPFNATASMWGSLLGSCRIHGHINLAKVAAEHLFEIEPNNAANHVLLANLYAANKKWTEVATTRKFLKDSGARKELAKSWIEVKNTVEIFVAGDVSHPRILEVYTKIEDMENEMKKLSYKVQTKYDLHDVCEEEKEMLLKYHSEKLALAFGLINLPPGLPIRIHKNLRVCVDCHSFMKLSSAISNREIILRDTNRFHHFKDGLCSCKDFW</sequence>
<dbReference type="FunFam" id="1.25.40.10:FF:000488">
    <property type="entry name" value="Pentatricopeptide repeat-containing protein, mitochondrial"/>
    <property type="match status" value="1"/>
</dbReference>
<dbReference type="Pfam" id="PF01535">
    <property type="entry name" value="PPR"/>
    <property type="match status" value="2"/>
</dbReference>
<evidence type="ECO:0000256" key="4">
    <source>
        <dbReference type="PROSITE-ProRule" id="PRU00708"/>
    </source>
</evidence>
<dbReference type="OMA" id="QLCAKTR"/>
<evidence type="ECO:0000313" key="7">
    <source>
        <dbReference type="Proteomes" id="UP000036987"/>
    </source>
</evidence>
<dbReference type="Pfam" id="PF12854">
    <property type="entry name" value="PPR_1"/>
    <property type="match status" value="1"/>
</dbReference>
<protein>
    <submittedName>
        <fullName evidence="6">Pentatricopeptide repeat protein 79</fullName>
    </submittedName>
</protein>
<evidence type="ECO:0000256" key="2">
    <source>
        <dbReference type="ARBA" id="ARBA00022737"/>
    </source>
</evidence>
<accession>A0A0K9PKG6</accession>
<evidence type="ECO:0000256" key="3">
    <source>
        <dbReference type="ARBA" id="ARBA00022946"/>
    </source>
</evidence>
<dbReference type="FunFam" id="1.25.40.10:FF:000381">
    <property type="entry name" value="Pentatricopeptide repeat-containing protein"/>
    <property type="match status" value="1"/>
</dbReference>
<comment type="caution">
    <text evidence="6">The sequence shown here is derived from an EMBL/GenBank/DDBJ whole genome shotgun (WGS) entry which is preliminary data.</text>
</comment>
<feature type="domain" description="DYW" evidence="5">
    <location>
        <begin position="545"/>
        <end position="636"/>
    </location>
</feature>
<dbReference type="FunFam" id="1.25.40.10:FF:000090">
    <property type="entry name" value="Pentatricopeptide repeat-containing protein, chloroplastic"/>
    <property type="match status" value="1"/>
</dbReference>
<dbReference type="Proteomes" id="UP000036987">
    <property type="component" value="Unassembled WGS sequence"/>
</dbReference>
<comment type="similarity">
    <text evidence="1">Belongs to the PPR family. PCMP-H subfamily.</text>
</comment>
<dbReference type="NCBIfam" id="TIGR00756">
    <property type="entry name" value="PPR"/>
    <property type="match status" value="6"/>
</dbReference>
<dbReference type="AlphaFoldDB" id="A0A0K9PKG6"/>
<dbReference type="PROSITE" id="PS51375">
    <property type="entry name" value="PPR"/>
    <property type="match status" value="4"/>
</dbReference>
<name>A0A0K9PKG6_ZOSMR</name>
<dbReference type="PANTHER" id="PTHR47926">
    <property type="entry name" value="PENTATRICOPEPTIDE REPEAT-CONTAINING PROTEIN"/>
    <property type="match status" value="1"/>
</dbReference>
<dbReference type="InterPro" id="IPR032867">
    <property type="entry name" value="DYW_dom"/>
</dbReference>
<keyword evidence="3" id="KW-0809">Transit peptide</keyword>
<dbReference type="Pfam" id="PF14432">
    <property type="entry name" value="DYW_deaminase"/>
    <property type="match status" value="1"/>
</dbReference>
<dbReference type="GO" id="GO:0003723">
    <property type="term" value="F:RNA binding"/>
    <property type="evidence" value="ECO:0000318"/>
    <property type="project" value="GO_Central"/>
</dbReference>
<dbReference type="Pfam" id="PF13041">
    <property type="entry name" value="PPR_2"/>
    <property type="match status" value="2"/>
</dbReference>
<gene>
    <name evidence="6" type="ORF">ZOSMA_22G00080</name>
</gene>
<dbReference type="EMBL" id="LFYR01000811">
    <property type="protein sequence ID" value="KMZ68725.1"/>
    <property type="molecule type" value="Genomic_DNA"/>
</dbReference>
<reference evidence="7" key="1">
    <citation type="journal article" date="2016" name="Nature">
        <title>The genome of the seagrass Zostera marina reveals angiosperm adaptation to the sea.</title>
        <authorList>
            <person name="Olsen J.L."/>
            <person name="Rouze P."/>
            <person name="Verhelst B."/>
            <person name="Lin Y.-C."/>
            <person name="Bayer T."/>
            <person name="Collen J."/>
            <person name="Dattolo E."/>
            <person name="De Paoli E."/>
            <person name="Dittami S."/>
            <person name="Maumus F."/>
            <person name="Michel G."/>
            <person name="Kersting A."/>
            <person name="Lauritano C."/>
            <person name="Lohaus R."/>
            <person name="Toepel M."/>
            <person name="Tonon T."/>
            <person name="Vanneste K."/>
            <person name="Amirebrahimi M."/>
            <person name="Brakel J."/>
            <person name="Bostroem C."/>
            <person name="Chovatia M."/>
            <person name="Grimwood J."/>
            <person name="Jenkins J.W."/>
            <person name="Jueterbock A."/>
            <person name="Mraz A."/>
            <person name="Stam W.T."/>
            <person name="Tice H."/>
            <person name="Bornberg-Bauer E."/>
            <person name="Green P.J."/>
            <person name="Pearson G.A."/>
            <person name="Procaccini G."/>
            <person name="Duarte C.M."/>
            <person name="Schmutz J."/>
            <person name="Reusch T.B.H."/>
            <person name="Van de Peer Y."/>
        </authorList>
    </citation>
    <scope>NUCLEOTIDE SEQUENCE [LARGE SCALE GENOMIC DNA]</scope>
    <source>
        <strain evidence="7">cv. Finnish</strain>
    </source>
</reference>
<dbReference type="PANTHER" id="PTHR47926:SF542">
    <property type="entry name" value="PENTATRICOPEPTIDE REPEAT-CONTAINING PROTEIN"/>
    <property type="match status" value="1"/>
</dbReference>
<evidence type="ECO:0000259" key="5">
    <source>
        <dbReference type="Pfam" id="PF14432"/>
    </source>
</evidence>
<dbReference type="Pfam" id="PF20431">
    <property type="entry name" value="E_motif"/>
    <property type="match status" value="1"/>
</dbReference>
<feature type="repeat" description="PPR" evidence="4">
    <location>
        <begin position="329"/>
        <end position="363"/>
    </location>
</feature>
<dbReference type="InterPro" id="IPR046848">
    <property type="entry name" value="E_motif"/>
</dbReference>
<feature type="repeat" description="PPR" evidence="4">
    <location>
        <begin position="364"/>
        <end position="398"/>
    </location>
</feature>
<keyword evidence="2" id="KW-0677">Repeat</keyword>
<keyword evidence="7" id="KW-1185">Reference proteome</keyword>
<dbReference type="InterPro" id="IPR011990">
    <property type="entry name" value="TPR-like_helical_dom_sf"/>
</dbReference>
<organism evidence="6 7">
    <name type="scientific">Zostera marina</name>
    <name type="common">Eelgrass</name>
    <dbReference type="NCBI Taxonomy" id="29655"/>
    <lineage>
        <taxon>Eukaryota</taxon>
        <taxon>Viridiplantae</taxon>
        <taxon>Streptophyta</taxon>
        <taxon>Embryophyta</taxon>
        <taxon>Tracheophyta</taxon>
        <taxon>Spermatophyta</taxon>
        <taxon>Magnoliopsida</taxon>
        <taxon>Liliopsida</taxon>
        <taxon>Zosteraceae</taxon>
        <taxon>Zostera</taxon>
    </lineage>
</organism>
<dbReference type="Gene3D" id="1.25.40.10">
    <property type="entry name" value="Tetratricopeptide repeat domain"/>
    <property type="match status" value="3"/>
</dbReference>